<keyword evidence="4 10" id="KW-1003">Cell membrane</keyword>
<dbReference type="Gene3D" id="3.30.1150.10">
    <property type="match status" value="1"/>
</dbReference>
<name>A0A9X4YDZ6_9GAMM</name>
<evidence type="ECO:0000259" key="12">
    <source>
        <dbReference type="PROSITE" id="PS52015"/>
    </source>
</evidence>
<dbReference type="RefSeq" id="WP_160899468.1">
    <property type="nucleotide sequence ID" value="NZ_WMEX01000008.1"/>
</dbReference>
<keyword evidence="10" id="KW-0735">Signal-anchor</keyword>
<dbReference type="PRINTS" id="PR01374">
    <property type="entry name" value="TONBPROTEIN"/>
</dbReference>
<keyword evidence="6" id="KW-0812">Transmembrane</keyword>
<comment type="function">
    <text evidence="10">Interacts with outer membrane receptor proteins that carry out high-affinity binding and energy dependent uptake into the periplasmic space of specific substrates. It could act to transduce energy from the cytoplasmic membrane to specific energy-requiring processes in the outer membrane, resulting in the release into the periplasm of ligands bound by these outer membrane proteins.</text>
</comment>
<feature type="compositionally biased region" description="Pro residues" evidence="11">
    <location>
        <begin position="64"/>
        <end position="74"/>
    </location>
</feature>
<comment type="caution">
    <text evidence="13">The sequence shown here is derived from an EMBL/GenBank/DDBJ whole genome shotgun (WGS) entry which is preliminary data.</text>
</comment>
<evidence type="ECO:0000256" key="9">
    <source>
        <dbReference type="ARBA" id="ARBA00023136"/>
    </source>
</evidence>
<keyword evidence="8" id="KW-1133">Transmembrane helix</keyword>
<dbReference type="GO" id="GO:0015891">
    <property type="term" value="P:siderophore transport"/>
    <property type="evidence" value="ECO:0007669"/>
    <property type="project" value="InterPro"/>
</dbReference>
<dbReference type="InterPro" id="IPR006260">
    <property type="entry name" value="TonB/TolA_C"/>
</dbReference>
<dbReference type="Pfam" id="PF03544">
    <property type="entry name" value="TonB_C"/>
    <property type="match status" value="1"/>
</dbReference>
<reference evidence="13 14" key="1">
    <citation type="submission" date="2019-11" db="EMBL/GenBank/DDBJ databases">
        <title>Genome sequences of 17 halophilic strains isolated from different environments.</title>
        <authorList>
            <person name="Furrow R.E."/>
        </authorList>
    </citation>
    <scope>NUCLEOTIDE SEQUENCE [LARGE SCALE GENOMIC DNA]</scope>
    <source>
        <strain evidence="13 14">22507_15_FS</strain>
    </source>
</reference>
<evidence type="ECO:0000256" key="7">
    <source>
        <dbReference type="ARBA" id="ARBA00022927"/>
    </source>
</evidence>
<dbReference type="Proteomes" id="UP000460751">
    <property type="component" value="Unassembled WGS sequence"/>
</dbReference>
<protein>
    <recommendedName>
        <fullName evidence="10">Protein TonB</fullName>
    </recommendedName>
</protein>
<evidence type="ECO:0000256" key="8">
    <source>
        <dbReference type="ARBA" id="ARBA00022989"/>
    </source>
</evidence>
<dbReference type="GO" id="GO:0055085">
    <property type="term" value="P:transmembrane transport"/>
    <property type="evidence" value="ECO:0007669"/>
    <property type="project" value="InterPro"/>
</dbReference>
<dbReference type="EMBL" id="WMEX01000008">
    <property type="protein sequence ID" value="MYL27932.1"/>
    <property type="molecule type" value="Genomic_DNA"/>
</dbReference>
<keyword evidence="5 10" id="KW-0997">Cell inner membrane</keyword>
<dbReference type="GO" id="GO:0015031">
    <property type="term" value="P:protein transport"/>
    <property type="evidence" value="ECO:0007669"/>
    <property type="project" value="UniProtKB-UniRule"/>
</dbReference>
<evidence type="ECO:0000313" key="13">
    <source>
        <dbReference type="EMBL" id="MYL27932.1"/>
    </source>
</evidence>
<feature type="region of interest" description="Disordered" evidence="11">
    <location>
        <begin position="39"/>
        <end position="114"/>
    </location>
</feature>
<keyword evidence="14" id="KW-1185">Reference proteome</keyword>
<accession>A0A9X4YDZ6</accession>
<proteinExistence type="inferred from homology"/>
<comment type="subcellular location">
    <subcellularLocation>
        <location evidence="1 10">Cell inner membrane</location>
        <topology evidence="1 10">Single-pass membrane protein</topology>
        <orientation evidence="1 10">Periplasmic side</orientation>
    </subcellularLocation>
</comment>
<keyword evidence="9" id="KW-0472">Membrane</keyword>
<dbReference type="InterPro" id="IPR003538">
    <property type="entry name" value="TonB"/>
</dbReference>
<dbReference type="OrthoDB" id="1628901at2"/>
<dbReference type="SUPFAM" id="SSF74653">
    <property type="entry name" value="TolA/TonB C-terminal domain"/>
    <property type="match status" value="1"/>
</dbReference>
<dbReference type="GO" id="GO:0005886">
    <property type="term" value="C:plasma membrane"/>
    <property type="evidence" value="ECO:0007669"/>
    <property type="project" value="UniProtKB-SubCell"/>
</dbReference>
<gene>
    <name evidence="13" type="ORF">GLW01_14150</name>
</gene>
<feature type="region of interest" description="Disordered" evidence="11">
    <location>
        <begin position="192"/>
        <end position="214"/>
    </location>
</feature>
<feature type="compositionally biased region" description="Basic and acidic residues" evidence="11">
    <location>
        <begin position="192"/>
        <end position="201"/>
    </location>
</feature>
<evidence type="ECO:0000256" key="10">
    <source>
        <dbReference type="RuleBase" id="RU362123"/>
    </source>
</evidence>
<dbReference type="InterPro" id="IPR051045">
    <property type="entry name" value="TonB-dependent_transducer"/>
</dbReference>
<feature type="compositionally biased region" description="Polar residues" evidence="11">
    <location>
        <begin position="81"/>
        <end position="92"/>
    </location>
</feature>
<dbReference type="InterPro" id="IPR037682">
    <property type="entry name" value="TonB_C"/>
</dbReference>
<evidence type="ECO:0000313" key="14">
    <source>
        <dbReference type="Proteomes" id="UP000460751"/>
    </source>
</evidence>
<evidence type="ECO:0000256" key="2">
    <source>
        <dbReference type="ARBA" id="ARBA00006555"/>
    </source>
</evidence>
<evidence type="ECO:0000256" key="5">
    <source>
        <dbReference type="ARBA" id="ARBA00022519"/>
    </source>
</evidence>
<feature type="domain" description="TonB C-terminal" evidence="12">
    <location>
        <begin position="123"/>
        <end position="214"/>
    </location>
</feature>
<evidence type="ECO:0000256" key="11">
    <source>
        <dbReference type="SAM" id="MobiDB-lite"/>
    </source>
</evidence>
<feature type="compositionally biased region" description="Polar residues" evidence="11">
    <location>
        <begin position="204"/>
        <end position="214"/>
    </location>
</feature>
<dbReference type="PANTHER" id="PTHR33446:SF14">
    <property type="entry name" value="PROTEIN TONB"/>
    <property type="match status" value="1"/>
</dbReference>
<comment type="similarity">
    <text evidence="2 10">Belongs to the TonB family.</text>
</comment>
<evidence type="ECO:0000256" key="4">
    <source>
        <dbReference type="ARBA" id="ARBA00022475"/>
    </source>
</evidence>
<dbReference type="NCBIfam" id="TIGR01352">
    <property type="entry name" value="tonB_Cterm"/>
    <property type="match status" value="1"/>
</dbReference>
<organism evidence="13 14">
    <name type="scientific">Vreelandella halophila</name>
    <dbReference type="NCBI Taxonomy" id="86177"/>
    <lineage>
        <taxon>Bacteria</taxon>
        <taxon>Pseudomonadati</taxon>
        <taxon>Pseudomonadota</taxon>
        <taxon>Gammaproteobacteria</taxon>
        <taxon>Oceanospirillales</taxon>
        <taxon>Halomonadaceae</taxon>
        <taxon>Vreelandella</taxon>
    </lineage>
</organism>
<evidence type="ECO:0000256" key="1">
    <source>
        <dbReference type="ARBA" id="ARBA00004383"/>
    </source>
</evidence>
<evidence type="ECO:0000256" key="3">
    <source>
        <dbReference type="ARBA" id="ARBA00022448"/>
    </source>
</evidence>
<dbReference type="GO" id="GO:0030288">
    <property type="term" value="C:outer membrane-bounded periplasmic space"/>
    <property type="evidence" value="ECO:0007669"/>
    <property type="project" value="InterPro"/>
</dbReference>
<sequence>MVAKYVLSLLVAAGLSLLVFIGMQVLVAMDGDLEKEDSQSASLNFVRVDSAEQEAETKDREQPDPPPEPEPSPETPDASVESDQPDTSQQLSMDMPSMDASVSQGEGMSLEGLSAGDGGGLSGFSSDAVPTLRVPPNYPQKAKRAGLEGYVTMAVDIRADGTVASVEVLESEPPRMFDDAAVRAMKRWRFRPKTENGENRPQKARQTIEFTLDK</sequence>
<dbReference type="GO" id="GO:0031992">
    <property type="term" value="F:energy transducer activity"/>
    <property type="evidence" value="ECO:0007669"/>
    <property type="project" value="InterPro"/>
</dbReference>
<evidence type="ECO:0000256" key="6">
    <source>
        <dbReference type="ARBA" id="ARBA00022692"/>
    </source>
</evidence>
<dbReference type="AlphaFoldDB" id="A0A9X4YDZ6"/>
<dbReference type="PANTHER" id="PTHR33446">
    <property type="entry name" value="PROTEIN TONB-RELATED"/>
    <property type="match status" value="1"/>
</dbReference>
<dbReference type="PROSITE" id="PS52015">
    <property type="entry name" value="TONB_CTD"/>
    <property type="match status" value="1"/>
</dbReference>
<keyword evidence="7 10" id="KW-0653">Protein transport</keyword>
<keyword evidence="3 10" id="KW-0813">Transport</keyword>